<protein>
    <submittedName>
        <fullName evidence="6">Flavin reductase family protein</fullName>
    </submittedName>
</protein>
<evidence type="ECO:0000256" key="1">
    <source>
        <dbReference type="ARBA" id="ARBA00001917"/>
    </source>
</evidence>
<dbReference type="Proteomes" id="UP000266328">
    <property type="component" value="Unassembled WGS sequence"/>
</dbReference>
<dbReference type="InterPro" id="IPR012349">
    <property type="entry name" value="Split_barrel_FMN-bd"/>
</dbReference>
<dbReference type="Gene3D" id="2.30.110.10">
    <property type="entry name" value="Electron Transport, Fmn-binding Protein, Chain A"/>
    <property type="match status" value="1"/>
</dbReference>
<keyword evidence="7" id="KW-1185">Reference proteome</keyword>
<dbReference type="GO" id="GO:0016646">
    <property type="term" value="F:oxidoreductase activity, acting on the CH-NH group of donors, NAD or NADP as acceptor"/>
    <property type="evidence" value="ECO:0007669"/>
    <property type="project" value="UniProtKB-ARBA"/>
</dbReference>
<dbReference type="GO" id="GO:0010181">
    <property type="term" value="F:FMN binding"/>
    <property type="evidence" value="ECO:0007669"/>
    <property type="project" value="InterPro"/>
</dbReference>
<dbReference type="PANTHER" id="PTHR43567:SF1">
    <property type="entry name" value="FLAVOREDOXIN"/>
    <property type="match status" value="1"/>
</dbReference>
<evidence type="ECO:0000256" key="4">
    <source>
        <dbReference type="SAM" id="SignalP"/>
    </source>
</evidence>
<dbReference type="PANTHER" id="PTHR43567">
    <property type="entry name" value="FLAVOREDOXIN-RELATED-RELATED"/>
    <property type="match status" value="1"/>
</dbReference>
<evidence type="ECO:0000256" key="3">
    <source>
        <dbReference type="ARBA" id="ARBA00038054"/>
    </source>
</evidence>
<organism evidence="6 7">
    <name type="scientific">Candidatus Cryosericum terrychapinii</name>
    <dbReference type="NCBI Taxonomy" id="2290919"/>
    <lineage>
        <taxon>Bacteria</taxon>
        <taxon>Pseudomonadati</taxon>
        <taxon>Caldisericota/Cryosericota group</taxon>
        <taxon>Candidatus Cryosericota</taxon>
        <taxon>Candidatus Cryosericia</taxon>
        <taxon>Candidatus Cryosericales</taxon>
        <taxon>Candidatus Cryosericaceae</taxon>
        <taxon>Candidatus Cryosericum</taxon>
    </lineage>
</organism>
<dbReference type="EMBL" id="QXIS01000009">
    <property type="protein sequence ID" value="RIE06507.1"/>
    <property type="molecule type" value="Genomic_DNA"/>
</dbReference>
<dbReference type="InterPro" id="IPR002563">
    <property type="entry name" value="Flavin_Rdtase-like_dom"/>
</dbReference>
<dbReference type="SUPFAM" id="SSF50475">
    <property type="entry name" value="FMN-binding split barrel"/>
    <property type="match status" value="1"/>
</dbReference>
<gene>
    <name evidence="6" type="ORF">SMC7_01910</name>
</gene>
<feature type="domain" description="Flavin reductase like" evidence="5">
    <location>
        <begin position="12"/>
        <end position="153"/>
    </location>
</feature>
<dbReference type="Pfam" id="PF01613">
    <property type="entry name" value="Flavin_Reduct"/>
    <property type="match status" value="1"/>
</dbReference>
<comment type="similarity">
    <text evidence="3">Belongs to the flavoredoxin family.</text>
</comment>
<keyword evidence="2" id="KW-0285">Flavoprotein</keyword>
<dbReference type="OrthoDB" id="9794638at2"/>
<comment type="caution">
    <text evidence="6">The sequence shown here is derived from an EMBL/GenBank/DDBJ whole genome shotgun (WGS) entry which is preliminary data.</text>
</comment>
<proteinExistence type="inferred from homology"/>
<evidence type="ECO:0000313" key="6">
    <source>
        <dbReference type="EMBL" id="RIE06507.1"/>
    </source>
</evidence>
<dbReference type="InterPro" id="IPR052174">
    <property type="entry name" value="Flavoredoxin"/>
</dbReference>
<dbReference type="SMART" id="SM00903">
    <property type="entry name" value="Flavin_Reduct"/>
    <property type="match status" value="1"/>
</dbReference>
<keyword evidence="4" id="KW-0732">Signal</keyword>
<evidence type="ECO:0000259" key="5">
    <source>
        <dbReference type="SMART" id="SM00903"/>
    </source>
</evidence>
<sequence length="179" mass="19153">MAKLVKAPSTALSIAPAVLVTAGTMESSDVTTLAWVGTLCSKPPMIGIGVRPERWLHHFIVEGGAFVVNIADVAHARELDLCGMVSGKDTDKWKLSALTREQGTATAVPLVAECPLNIECVVRQTLHLGSHDLFIGEVVAVHVDERVQKGGHALDPVCYANGQYWKLGDLIGPMGFSRE</sequence>
<reference evidence="6 7" key="1">
    <citation type="submission" date="2018-09" db="EMBL/GenBank/DDBJ databases">
        <title>Discovery and Ecogenomic Context for Candidatus Cryosericales, a Global Caldiserica Order Active in Thawing Permafrost.</title>
        <authorList>
            <person name="Martinez M.A."/>
            <person name="Woodcroft B.J."/>
            <person name="Ignacio Espinoza J.C."/>
            <person name="Zayed A."/>
            <person name="Singleton C.M."/>
            <person name="Boyd J."/>
            <person name="Li Y.-F."/>
            <person name="Purvine S."/>
            <person name="Maughan H."/>
            <person name="Hodgkins S.B."/>
            <person name="Anderson D."/>
            <person name="Sederholm M."/>
            <person name="Temperton B."/>
            <person name="Saleska S.R."/>
            <person name="Tyson G.W."/>
            <person name="Rich V.I."/>
        </authorList>
    </citation>
    <scope>NUCLEOTIDE SEQUENCE [LARGE SCALE GENOMIC DNA]</scope>
    <source>
        <strain evidence="6 7">SMC7</strain>
    </source>
</reference>
<comment type="cofactor">
    <cofactor evidence="1">
        <name>FMN</name>
        <dbReference type="ChEBI" id="CHEBI:58210"/>
    </cofactor>
</comment>
<name>A0A398D2R8_9BACT</name>
<evidence type="ECO:0000256" key="2">
    <source>
        <dbReference type="ARBA" id="ARBA00022630"/>
    </source>
</evidence>
<feature type="signal peptide" evidence="4">
    <location>
        <begin position="1"/>
        <end position="22"/>
    </location>
</feature>
<evidence type="ECO:0000313" key="7">
    <source>
        <dbReference type="Proteomes" id="UP000266328"/>
    </source>
</evidence>
<accession>A0A398D2R8</accession>
<feature type="chain" id="PRO_5017452372" evidence="4">
    <location>
        <begin position="23"/>
        <end position="179"/>
    </location>
</feature>
<dbReference type="RefSeq" id="WP_119088697.1">
    <property type="nucleotide sequence ID" value="NZ_QXIS01000009.1"/>
</dbReference>
<dbReference type="AlphaFoldDB" id="A0A398D2R8"/>